<gene>
    <name evidence="7" type="ORF">GCM10010170_075890</name>
</gene>
<keyword evidence="8" id="KW-1185">Reference proteome</keyword>
<dbReference type="SUPFAM" id="SSF52540">
    <property type="entry name" value="P-loop containing nucleoside triphosphate hydrolases"/>
    <property type="match status" value="1"/>
</dbReference>
<evidence type="ECO:0000256" key="4">
    <source>
        <dbReference type="ARBA" id="ARBA00023125"/>
    </source>
</evidence>
<dbReference type="InterPro" id="IPR017871">
    <property type="entry name" value="ABC_transporter-like_CS"/>
</dbReference>
<evidence type="ECO:0000256" key="1">
    <source>
        <dbReference type="ARBA" id="ARBA00022448"/>
    </source>
</evidence>
<dbReference type="InterPro" id="IPR050166">
    <property type="entry name" value="ABC_transporter_ATP-bind"/>
</dbReference>
<keyword evidence="1" id="KW-0813">Transport</keyword>
<evidence type="ECO:0000256" key="2">
    <source>
        <dbReference type="ARBA" id="ARBA00022741"/>
    </source>
</evidence>
<evidence type="ECO:0000256" key="3">
    <source>
        <dbReference type="ARBA" id="ARBA00022840"/>
    </source>
</evidence>
<dbReference type="SUPFAM" id="SSF46785">
    <property type="entry name" value="Winged helix' DNA-binding domain"/>
    <property type="match status" value="1"/>
</dbReference>
<dbReference type="SMART" id="SM00382">
    <property type="entry name" value="AAA"/>
    <property type="match status" value="1"/>
</dbReference>
<dbReference type="InterPro" id="IPR003593">
    <property type="entry name" value="AAA+_ATPase"/>
</dbReference>
<sequence>MTMQKTNEVLLATDRLTKSYAGADGELPVLAGIDLQIREGEIVGLLGRSGSGKSTLLRCLAGLIPPSAGAVSYQGAMLTGSNPGTAMVFQTFALLPWLTVQQNVELGLEARGMPAAERAQAALKAIDLIGLDGFESAYPKELSGGMRQRVGFARALVVEPDVLLMDEPFSALDVLTAENLRGELLELWSSGQFPTKAIVVVTHNIEEAVMLADRVIVLGSRPGIIKAEYRVDLARPRARDGKEFDDLVSTIYATMTGRERELTPTVPTPRRTPANTPLPPASVDGLSGLAEILAMHDEPVDLADLADELGLDVDDLFPLVDALELLGFAVVDTDGVALTDVGAEFAGADVQTSKEIFAATASEIPLVRTMLTSLQRTDGGTLRVGFFRDLLAHHYTSEQVAQQLDVATDWGRYGELYSYNAIDEEYELDPAQRATGKEQVR</sequence>
<accession>A0ABN3H9L9</accession>
<proteinExistence type="predicted"/>
<keyword evidence="2" id="KW-0547">Nucleotide-binding</keyword>
<dbReference type="EMBL" id="BAAARV010000074">
    <property type="protein sequence ID" value="GAA2373249.1"/>
    <property type="molecule type" value="Genomic_DNA"/>
</dbReference>
<feature type="region of interest" description="Disordered" evidence="5">
    <location>
        <begin position="260"/>
        <end position="281"/>
    </location>
</feature>
<name>A0ABN3H9L9_9ACTN</name>
<dbReference type="RefSeq" id="WP_344617453.1">
    <property type="nucleotide sequence ID" value="NZ_BAAARV010000074.1"/>
</dbReference>
<dbReference type="Proteomes" id="UP001501444">
    <property type="component" value="Unassembled WGS sequence"/>
</dbReference>
<dbReference type="Pfam" id="PF09821">
    <property type="entry name" value="AAA_assoc_C"/>
    <property type="match status" value="1"/>
</dbReference>
<evidence type="ECO:0000313" key="8">
    <source>
        <dbReference type="Proteomes" id="UP001501444"/>
    </source>
</evidence>
<evidence type="ECO:0000313" key="7">
    <source>
        <dbReference type="EMBL" id="GAA2373249.1"/>
    </source>
</evidence>
<dbReference type="GO" id="GO:0005524">
    <property type="term" value="F:ATP binding"/>
    <property type="evidence" value="ECO:0007669"/>
    <property type="project" value="UniProtKB-KW"/>
</dbReference>
<dbReference type="PANTHER" id="PTHR42788">
    <property type="entry name" value="TAURINE IMPORT ATP-BINDING PROTEIN-RELATED"/>
    <property type="match status" value="1"/>
</dbReference>
<evidence type="ECO:0000259" key="6">
    <source>
        <dbReference type="PROSITE" id="PS50893"/>
    </source>
</evidence>
<comment type="caution">
    <text evidence="7">The sequence shown here is derived from an EMBL/GenBank/DDBJ whole genome shotgun (WGS) entry which is preliminary data.</text>
</comment>
<reference evidence="7 8" key="1">
    <citation type="journal article" date="2019" name="Int. J. Syst. Evol. Microbiol.">
        <title>The Global Catalogue of Microorganisms (GCM) 10K type strain sequencing project: providing services to taxonomists for standard genome sequencing and annotation.</title>
        <authorList>
            <consortium name="The Broad Institute Genomics Platform"/>
            <consortium name="The Broad Institute Genome Sequencing Center for Infectious Disease"/>
            <person name="Wu L."/>
            <person name="Ma J."/>
        </authorList>
    </citation>
    <scope>NUCLEOTIDE SEQUENCE [LARGE SCALE GENOMIC DNA]</scope>
    <source>
        <strain evidence="7 8">JCM 3272</strain>
    </source>
</reference>
<dbReference type="PROSITE" id="PS00211">
    <property type="entry name" value="ABC_TRANSPORTER_1"/>
    <property type="match status" value="1"/>
</dbReference>
<dbReference type="InterPro" id="IPR003439">
    <property type="entry name" value="ABC_transporter-like_ATP-bd"/>
</dbReference>
<dbReference type="InterPro" id="IPR027417">
    <property type="entry name" value="P-loop_NTPase"/>
</dbReference>
<dbReference type="Gene3D" id="3.40.50.300">
    <property type="entry name" value="P-loop containing nucleotide triphosphate hydrolases"/>
    <property type="match status" value="1"/>
</dbReference>
<dbReference type="PANTHER" id="PTHR42788:SF13">
    <property type="entry name" value="ALIPHATIC SULFONATES IMPORT ATP-BINDING PROTEIN SSUB"/>
    <property type="match status" value="1"/>
</dbReference>
<evidence type="ECO:0000256" key="5">
    <source>
        <dbReference type="SAM" id="MobiDB-lite"/>
    </source>
</evidence>
<dbReference type="PROSITE" id="PS50893">
    <property type="entry name" value="ABC_TRANSPORTER_2"/>
    <property type="match status" value="1"/>
</dbReference>
<keyword evidence="3 7" id="KW-0067">ATP-binding</keyword>
<keyword evidence="4" id="KW-0238">DNA-binding</keyword>
<dbReference type="InterPro" id="IPR036390">
    <property type="entry name" value="WH_DNA-bd_sf"/>
</dbReference>
<dbReference type="InterPro" id="IPR018632">
    <property type="entry name" value="AAA-associated_dom_C"/>
</dbReference>
<organism evidence="7 8">
    <name type="scientific">Dactylosporangium salmoneum</name>
    <dbReference type="NCBI Taxonomy" id="53361"/>
    <lineage>
        <taxon>Bacteria</taxon>
        <taxon>Bacillati</taxon>
        <taxon>Actinomycetota</taxon>
        <taxon>Actinomycetes</taxon>
        <taxon>Micromonosporales</taxon>
        <taxon>Micromonosporaceae</taxon>
        <taxon>Dactylosporangium</taxon>
    </lineage>
</organism>
<feature type="compositionally biased region" description="Low complexity" evidence="5">
    <location>
        <begin position="263"/>
        <end position="275"/>
    </location>
</feature>
<protein>
    <submittedName>
        <fullName evidence="7">Nitrate/sulfonate/bicarbonate ABC transporter ATP-binding protein</fullName>
    </submittedName>
</protein>
<dbReference type="CDD" id="cd03293">
    <property type="entry name" value="ABC_NrtD_SsuB_transporters"/>
    <property type="match status" value="1"/>
</dbReference>
<dbReference type="Pfam" id="PF00005">
    <property type="entry name" value="ABC_tran"/>
    <property type="match status" value="1"/>
</dbReference>
<feature type="domain" description="ABC transporter" evidence="6">
    <location>
        <begin position="11"/>
        <end position="245"/>
    </location>
</feature>